<dbReference type="Gene3D" id="3.40.30.10">
    <property type="entry name" value="Glutaredoxin"/>
    <property type="match status" value="1"/>
</dbReference>
<gene>
    <name evidence="3" type="ORF">CC85DRAFT_283631</name>
</gene>
<dbReference type="EMBL" id="KQ087187">
    <property type="protein sequence ID" value="KLT44393.1"/>
    <property type="molecule type" value="Genomic_DNA"/>
</dbReference>
<dbReference type="Proteomes" id="UP000053611">
    <property type="component" value="Unassembled WGS sequence"/>
</dbReference>
<dbReference type="AlphaFoldDB" id="A0A0J0XTJ6"/>
<dbReference type="Pfam" id="PF14497">
    <property type="entry name" value="GST_C_3"/>
    <property type="match status" value="1"/>
</dbReference>
<dbReference type="InterPro" id="IPR036282">
    <property type="entry name" value="Glutathione-S-Trfase_C_sf"/>
</dbReference>
<sequence length="263" mass="29498">MLPRLARAMSSTPQYTLYTLCANAEKTLPSHSMHVNKTKSDLAILGIPYTETKLTFAEIRGDLARASGNDKVTVPTLRAGDEYVTDSFKIAEWLDARAPTPTLFPTRDAHRLARLLSAWTDGDMALSIRELFRPLFYDLNDAASKEYFVRVRYLGQADELAAHRAALRSLPDVERKAVRARASLAVLENYLSHEEGPFILGREASHADSIVYGWYCCSQVNARVVNPRLWYHDSLPRVAAWVDAMKARTGLDVSFPTPEGYAY</sequence>
<accession>A0A0J0XTJ6</accession>
<dbReference type="PANTHER" id="PTHR43968:SF6">
    <property type="entry name" value="GLUTATHIONE S-TRANSFERASE OMEGA"/>
    <property type="match status" value="1"/>
</dbReference>
<proteinExistence type="predicted"/>
<dbReference type="RefSeq" id="XP_018280884.1">
    <property type="nucleotide sequence ID" value="XM_018422428.1"/>
</dbReference>
<reference evidence="3 4" key="1">
    <citation type="submission" date="2015-03" db="EMBL/GenBank/DDBJ databases">
        <title>Genomics and transcriptomics of the oil-accumulating basidiomycete yeast T. oleaginosus allow insights into substrate utilization and the diverse evolutionary trajectories of mating systems in fungi.</title>
        <authorList>
            <consortium name="DOE Joint Genome Institute"/>
            <person name="Kourist R."/>
            <person name="Kracht O."/>
            <person name="Bracharz F."/>
            <person name="Lipzen A."/>
            <person name="Nolan M."/>
            <person name="Ohm R."/>
            <person name="Grigoriev I."/>
            <person name="Sun S."/>
            <person name="Heitman J."/>
            <person name="Bruck T."/>
            <person name="Nowrousian M."/>
        </authorList>
    </citation>
    <scope>NUCLEOTIDE SEQUENCE [LARGE SCALE GENOMIC DNA]</scope>
    <source>
        <strain evidence="3 4">IBC0246</strain>
    </source>
</reference>
<evidence type="ECO:0000313" key="4">
    <source>
        <dbReference type="Proteomes" id="UP000053611"/>
    </source>
</evidence>
<dbReference type="PANTHER" id="PTHR43968">
    <property type="match status" value="1"/>
</dbReference>
<feature type="domain" description="GST N-terminal" evidence="1">
    <location>
        <begin position="36"/>
        <end position="96"/>
    </location>
</feature>
<keyword evidence="4" id="KW-1185">Reference proteome</keyword>
<dbReference type="InterPro" id="IPR004046">
    <property type="entry name" value="GST_C"/>
</dbReference>
<protein>
    <submittedName>
        <fullName evidence="3">Uncharacterized protein</fullName>
    </submittedName>
</protein>
<evidence type="ECO:0000259" key="1">
    <source>
        <dbReference type="Pfam" id="PF13409"/>
    </source>
</evidence>
<evidence type="ECO:0000259" key="2">
    <source>
        <dbReference type="Pfam" id="PF14497"/>
    </source>
</evidence>
<evidence type="ECO:0000313" key="3">
    <source>
        <dbReference type="EMBL" id="KLT44393.1"/>
    </source>
</evidence>
<dbReference type="Gene3D" id="1.20.1050.10">
    <property type="match status" value="1"/>
</dbReference>
<dbReference type="SUPFAM" id="SSF52833">
    <property type="entry name" value="Thioredoxin-like"/>
    <property type="match status" value="1"/>
</dbReference>
<dbReference type="Pfam" id="PF13409">
    <property type="entry name" value="GST_N_2"/>
    <property type="match status" value="1"/>
</dbReference>
<dbReference type="GeneID" id="28983031"/>
<name>A0A0J0XTJ6_9TREE</name>
<dbReference type="InterPro" id="IPR036249">
    <property type="entry name" value="Thioredoxin-like_sf"/>
</dbReference>
<dbReference type="InterPro" id="IPR050983">
    <property type="entry name" value="GST_Omega/HSP26"/>
</dbReference>
<dbReference type="OrthoDB" id="4951845at2759"/>
<dbReference type="STRING" id="879819.A0A0J0XTJ6"/>
<dbReference type="SUPFAM" id="SSF47616">
    <property type="entry name" value="GST C-terminal domain-like"/>
    <property type="match status" value="1"/>
</dbReference>
<dbReference type="GO" id="GO:0005737">
    <property type="term" value="C:cytoplasm"/>
    <property type="evidence" value="ECO:0007669"/>
    <property type="project" value="TreeGrafter"/>
</dbReference>
<dbReference type="InterPro" id="IPR004045">
    <property type="entry name" value="Glutathione_S-Trfase_N"/>
</dbReference>
<organism evidence="3 4">
    <name type="scientific">Cutaneotrichosporon oleaginosum</name>
    <dbReference type="NCBI Taxonomy" id="879819"/>
    <lineage>
        <taxon>Eukaryota</taxon>
        <taxon>Fungi</taxon>
        <taxon>Dikarya</taxon>
        <taxon>Basidiomycota</taxon>
        <taxon>Agaricomycotina</taxon>
        <taxon>Tremellomycetes</taxon>
        <taxon>Trichosporonales</taxon>
        <taxon>Trichosporonaceae</taxon>
        <taxon>Cutaneotrichosporon</taxon>
    </lineage>
</organism>
<feature type="domain" description="Glutathione S-transferase C-terminal" evidence="2">
    <location>
        <begin position="179"/>
        <end position="250"/>
    </location>
</feature>